<feature type="region of interest" description="Disordered" evidence="1">
    <location>
        <begin position="30"/>
        <end position="55"/>
    </location>
</feature>
<comment type="caution">
    <text evidence="2">The sequence shown here is derived from an EMBL/GenBank/DDBJ whole genome shotgun (WGS) entry which is preliminary data.</text>
</comment>
<reference evidence="2 3" key="1">
    <citation type="submission" date="2018-06" db="EMBL/GenBank/DDBJ databases">
        <title>Genomic Encyclopedia of Type Strains, Phase IV (KMG-IV): sequencing the most valuable type-strain genomes for metagenomic binning, comparative biology and taxonomic classification.</title>
        <authorList>
            <person name="Goeker M."/>
        </authorList>
    </citation>
    <scope>NUCLEOTIDE SEQUENCE [LARGE SCALE GENOMIC DNA]</scope>
    <source>
        <strain evidence="2 3">DSM 15140</strain>
    </source>
</reference>
<feature type="compositionally biased region" description="Low complexity" evidence="1">
    <location>
        <begin position="35"/>
        <end position="49"/>
    </location>
</feature>
<dbReference type="Proteomes" id="UP000252254">
    <property type="component" value="Unassembled WGS sequence"/>
</dbReference>
<gene>
    <name evidence="2" type="ORF">DES48_11721</name>
</gene>
<protein>
    <submittedName>
        <fullName evidence="2">Uncharacterized protein</fullName>
    </submittedName>
</protein>
<sequence length="55" mass="5937">MNKIPEISSLTVGKDLVHYSGLAIIHAGEMVEPAKNSTPSKSKTKNIIKVNEDDS</sequence>
<dbReference type="RefSeq" id="WP_170126247.1">
    <property type="nucleotide sequence ID" value="NZ_BAABQN010000017.1"/>
</dbReference>
<dbReference type="EMBL" id="QNRI01000017">
    <property type="protein sequence ID" value="RBO92057.1"/>
    <property type="molecule type" value="Genomic_DNA"/>
</dbReference>
<organism evidence="2 3">
    <name type="scientific">Paraliobacillus ryukyuensis</name>
    <dbReference type="NCBI Taxonomy" id="200904"/>
    <lineage>
        <taxon>Bacteria</taxon>
        <taxon>Bacillati</taxon>
        <taxon>Bacillota</taxon>
        <taxon>Bacilli</taxon>
        <taxon>Bacillales</taxon>
        <taxon>Bacillaceae</taxon>
        <taxon>Paraliobacillus</taxon>
    </lineage>
</organism>
<evidence type="ECO:0000256" key="1">
    <source>
        <dbReference type="SAM" id="MobiDB-lite"/>
    </source>
</evidence>
<name>A0A366DPN9_9BACI</name>
<keyword evidence="3" id="KW-1185">Reference proteome</keyword>
<dbReference type="AlphaFoldDB" id="A0A366DPN9"/>
<proteinExistence type="predicted"/>
<evidence type="ECO:0000313" key="3">
    <source>
        <dbReference type="Proteomes" id="UP000252254"/>
    </source>
</evidence>
<accession>A0A366DPN9</accession>
<evidence type="ECO:0000313" key="2">
    <source>
        <dbReference type="EMBL" id="RBO92057.1"/>
    </source>
</evidence>